<dbReference type="SMART" id="SM00530">
    <property type="entry name" value="HTH_XRE"/>
    <property type="match status" value="1"/>
</dbReference>
<dbReference type="Gene3D" id="1.10.260.40">
    <property type="entry name" value="lambda repressor-like DNA-binding domains"/>
    <property type="match status" value="1"/>
</dbReference>
<evidence type="ECO:0000313" key="6">
    <source>
        <dbReference type="Proteomes" id="UP000196710"/>
    </source>
</evidence>
<name>A0A1Z2XLK8_9FIRM</name>
<dbReference type="KEGG" id="amur:ADH66_00795"/>
<dbReference type="GO" id="GO:0003677">
    <property type="term" value="F:DNA binding"/>
    <property type="evidence" value="ECO:0007669"/>
    <property type="project" value="UniProtKB-KW"/>
</dbReference>
<dbReference type="SUPFAM" id="SSF47413">
    <property type="entry name" value="lambda repressor-like DNA-binding domains"/>
    <property type="match status" value="1"/>
</dbReference>
<reference evidence="5 7" key="3">
    <citation type="submission" date="2020-11" db="EMBL/GenBank/DDBJ databases">
        <title>Closed and high quality bacterial genomes of the OMM12 community.</title>
        <authorList>
            <person name="Marbouty M."/>
            <person name="Lamy-Besnier Q."/>
            <person name="Debarbieux L."/>
            <person name="Koszul R."/>
        </authorList>
    </citation>
    <scope>NUCLEOTIDE SEQUENCE [LARGE SCALE GENOMIC DNA]</scope>
    <source>
        <strain evidence="5 7">KB18</strain>
    </source>
</reference>
<protein>
    <submittedName>
        <fullName evidence="4 5">Transcriptional regulator</fullName>
    </submittedName>
</protein>
<keyword evidence="1" id="KW-0238">DNA-binding</keyword>
<reference evidence="6" key="2">
    <citation type="submission" date="2017-05" db="EMBL/GenBank/DDBJ databases">
        <title>Improved OligoMM genomes.</title>
        <authorList>
            <person name="Garzetti D."/>
        </authorList>
    </citation>
    <scope>NUCLEOTIDE SEQUENCE [LARGE SCALE GENOMIC DNA]</scope>
    <source>
        <strain evidence="6">KB18</strain>
    </source>
</reference>
<organism evidence="5 7">
    <name type="scientific">Acutalibacter muris</name>
    <dbReference type="NCBI Taxonomy" id="1796620"/>
    <lineage>
        <taxon>Bacteria</taxon>
        <taxon>Bacillati</taxon>
        <taxon>Bacillota</taxon>
        <taxon>Clostridia</taxon>
        <taxon>Eubacteriales</taxon>
        <taxon>Acutalibacteraceae</taxon>
        <taxon>Acutalibacter</taxon>
    </lineage>
</organism>
<evidence type="ECO:0000259" key="3">
    <source>
        <dbReference type="PROSITE" id="PS50943"/>
    </source>
</evidence>
<proteinExistence type="predicted"/>
<dbReference type="AlphaFoldDB" id="A0A1Z2XLK8"/>
<dbReference type="InterPro" id="IPR001387">
    <property type="entry name" value="Cro/C1-type_HTH"/>
</dbReference>
<evidence type="ECO:0000256" key="2">
    <source>
        <dbReference type="SAM" id="Phobius"/>
    </source>
</evidence>
<evidence type="ECO:0000256" key="1">
    <source>
        <dbReference type="ARBA" id="ARBA00023125"/>
    </source>
</evidence>
<dbReference type="PROSITE" id="PS50943">
    <property type="entry name" value="HTH_CROC1"/>
    <property type="match status" value="1"/>
</dbReference>
<keyword evidence="2" id="KW-1133">Transmembrane helix</keyword>
<sequence>MALESLDQERTGRFIQSLRKELGLTQRQLAEKLMISDKTVSKWECGSGLPEISLLMPLCRELGINVNELLSGQRLSAADYQRKAEENIMSLMKEREESIKKIRLSVFTGISCTATLLVLILLVGFYAEVISLPVKALIIAFACLQFAAGLFVTMSMDREAGYFKCRSCGETFKPTWRAYIWGPHTITRRWFRCPKCGKFTGCKHVMSREEPDEQER</sequence>
<dbReference type="PANTHER" id="PTHR46558:SF3">
    <property type="entry name" value="TRANSCRIPTIONAL REGULATOR"/>
    <property type="match status" value="1"/>
</dbReference>
<dbReference type="Proteomes" id="UP000196710">
    <property type="component" value="Chromosome"/>
</dbReference>
<keyword evidence="6" id="KW-1185">Reference proteome</keyword>
<evidence type="ECO:0000313" key="5">
    <source>
        <dbReference type="EMBL" id="QQR28612.1"/>
    </source>
</evidence>
<gene>
    <name evidence="4" type="ORF">ADH66_00795</name>
    <name evidence="5" type="ORF">I5Q82_10785</name>
</gene>
<dbReference type="InterPro" id="IPR010982">
    <property type="entry name" value="Lambda_DNA-bd_dom_sf"/>
</dbReference>
<feature type="transmembrane region" description="Helical" evidence="2">
    <location>
        <begin position="132"/>
        <end position="154"/>
    </location>
</feature>
<evidence type="ECO:0000313" key="4">
    <source>
        <dbReference type="EMBL" id="ASB39322.1"/>
    </source>
</evidence>
<dbReference type="Proteomes" id="UP000596035">
    <property type="component" value="Chromosome"/>
</dbReference>
<accession>A0A1Z2XLK8</accession>
<keyword evidence="2" id="KW-0812">Transmembrane</keyword>
<dbReference type="RefSeq" id="WP_066536897.1">
    <property type="nucleotide sequence ID" value="NZ_CP021422.1"/>
</dbReference>
<dbReference type="EMBL" id="CP021422">
    <property type="protein sequence ID" value="ASB39322.1"/>
    <property type="molecule type" value="Genomic_DNA"/>
</dbReference>
<dbReference type="Pfam" id="PF01381">
    <property type="entry name" value="HTH_3"/>
    <property type="match status" value="1"/>
</dbReference>
<dbReference type="CDD" id="cd00093">
    <property type="entry name" value="HTH_XRE"/>
    <property type="match status" value="1"/>
</dbReference>
<reference evidence="4" key="1">
    <citation type="journal article" date="2017" name="Genome Announc.">
        <title>High-Quality Whole-Genome Sequences of the Oligo-Mouse-Microbiota Bacterial Community.</title>
        <authorList>
            <person name="Garzetti D."/>
            <person name="Brugiroux S."/>
            <person name="Bunk B."/>
            <person name="Pukall R."/>
            <person name="McCoy K.D."/>
            <person name="Macpherson A.J."/>
            <person name="Stecher B."/>
        </authorList>
    </citation>
    <scope>NUCLEOTIDE SEQUENCE</scope>
    <source>
        <strain evidence="4">KB18</strain>
    </source>
</reference>
<evidence type="ECO:0000313" key="7">
    <source>
        <dbReference type="Proteomes" id="UP000596035"/>
    </source>
</evidence>
<dbReference type="EMBL" id="CP065321">
    <property type="protein sequence ID" value="QQR28612.1"/>
    <property type="molecule type" value="Genomic_DNA"/>
</dbReference>
<feature type="transmembrane region" description="Helical" evidence="2">
    <location>
        <begin position="102"/>
        <end position="126"/>
    </location>
</feature>
<dbReference type="PANTHER" id="PTHR46558">
    <property type="entry name" value="TRACRIPTIONAL REGULATORY PROTEIN-RELATED-RELATED"/>
    <property type="match status" value="1"/>
</dbReference>
<keyword evidence="2" id="KW-0472">Membrane</keyword>
<feature type="domain" description="HTH cro/C1-type" evidence="3">
    <location>
        <begin position="15"/>
        <end position="69"/>
    </location>
</feature>